<dbReference type="InterPro" id="IPR032466">
    <property type="entry name" value="Metal_Hydrolase"/>
</dbReference>
<dbReference type="OrthoDB" id="6079689at2759"/>
<dbReference type="GO" id="GO:0008296">
    <property type="term" value="F:3'-5'-DNA exonuclease activity"/>
    <property type="evidence" value="ECO:0007669"/>
    <property type="project" value="TreeGrafter"/>
</dbReference>
<dbReference type="PANTHER" id="PTHR10060">
    <property type="entry name" value="TATD FAMILY DEOXYRIBONUCLEASE"/>
    <property type="match status" value="1"/>
</dbReference>
<dbReference type="EMBL" id="CP033148">
    <property type="protein sequence ID" value="AYO41624.1"/>
    <property type="molecule type" value="Genomic_DNA"/>
</dbReference>
<reference evidence="6 7" key="1">
    <citation type="submission" date="2018-10" db="EMBL/GenBank/DDBJ databases">
        <title>Complete genome sequence of Malassezia restricta CBS 7877.</title>
        <authorList>
            <person name="Morand S.C."/>
            <person name="Bertignac M."/>
            <person name="Iltis A."/>
            <person name="Kolder I."/>
            <person name="Pirovano W."/>
            <person name="Jourdain R."/>
            <person name="Clavaud C."/>
        </authorList>
    </citation>
    <scope>NUCLEOTIDE SEQUENCE [LARGE SCALE GENOMIC DNA]</scope>
    <source>
        <strain evidence="6 7">CBS 7877</strain>
    </source>
</reference>
<dbReference type="PIRSF" id="PIRSF005902">
    <property type="entry name" value="DNase_TatD"/>
    <property type="match status" value="1"/>
</dbReference>
<keyword evidence="7" id="KW-1185">Reference proteome</keyword>
<dbReference type="InterPro" id="IPR050891">
    <property type="entry name" value="TatD-type_Hydrolase"/>
</dbReference>
<dbReference type="InterPro" id="IPR018228">
    <property type="entry name" value="DNase_TatD-rel_CS"/>
</dbReference>
<dbReference type="AlphaFoldDB" id="A0A3G2S0Y7"/>
<dbReference type="EC" id="3.1.21.-" evidence="6"/>
<dbReference type="GO" id="GO:0005829">
    <property type="term" value="C:cytosol"/>
    <property type="evidence" value="ECO:0007669"/>
    <property type="project" value="TreeGrafter"/>
</dbReference>
<keyword evidence="4 6" id="KW-0378">Hydrolase</keyword>
<protein>
    <submittedName>
        <fullName evidence="6">Deoxyribonuclease Tat-D</fullName>
        <ecNumber evidence="6">3.1.21.-</ecNumber>
    </submittedName>
</protein>
<dbReference type="Proteomes" id="UP000269793">
    <property type="component" value="Chromosome I"/>
</dbReference>
<feature type="binding site" evidence="5">
    <location>
        <position position="150"/>
    </location>
    <ligand>
        <name>a divalent metal cation</name>
        <dbReference type="ChEBI" id="CHEBI:60240"/>
        <label>2</label>
    </ligand>
</feature>
<accession>A0A3G2S0Y7</accession>
<name>A0A3G2S0Y7_MALR7</name>
<evidence type="ECO:0000256" key="4">
    <source>
        <dbReference type="ARBA" id="ARBA00022801"/>
    </source>
</evidence>
<dbReference type="SUPFAM" id="SSF51556">
    <property type="entry name" value="Metallo-dependent hydrolases"/>
    <property type="match status" value="1"/>
</dbReference>
<sequence length="326" mass="36019">MSTILPRYVEIAVNLGDPMFRGVYHEKKKHTDDLDQVLTRASNAGVDAQIITAGSLAEVHDVLRLADTKRGLFATAGCHPTRSTELESYGAPAYMNALKDVILANPCIVAVGECGLDYDRLHFSPADAQQRCFKLQLQLAEQVRLPLFLHSRGAHTDFVRILRPHLSSLRLDHTEPTPESKGSVGVVHSFTGTLDEMQELVQMGLYIGVNGCSLKTQENLDVVKHIPLHRIMLETDAPWCDIRPTHASHAHLEAFAKSSPQLCALYSPVRVKPEKWTENAAVKGRCEPCHIGQVAAVVAQLKGIRLEELASQAFQNSVDLFRLPLL</sequence>
<dbReference type="InterPro" id="IPR001130">
    <property type="entry name" value="TatD-like"/>
</dbReference>
<feature type="binding site" evidence="5">
    <location>
        <position position="236"/>
    </location>
    <ligand>
        <name>a divalent metal cation</name>
        <dbReference type="ChEBI" id="CHEBI:60240"/>
        <label>1</label>
    </ligand>
</feature>
<keyword evidence="2" id="KW-0540">Nuclease</keyword>
<evidence type="ECO:0000256" key="3">
    <source>
        <dbReference type="ARBA" id="ARBA00022723"/>
    </source>
</evidence>
<organism evidence="6 7">
    <name type="scientific">Malassezia restricta (strain ATCC 96810 / NBRC 103918 / CBS 7877)</name>
    <name type="common">Seborrheic dermatitis infection agent</name>
    <dbReference type="NCBI Taxonomy" id="425264"/>
    <lineage>
        <taxon>Eukaryota</taxon>
        <taxon>Fungi</taxon>
        <taxon>Dikarya</taxon>
        <taxon>Basidiomycota</taxon>
        <taxon>Ustilaginomycotina</taxon>
        <taxon>Malasseziomycetes</taxon>
        <taxon>Malasseziales</taxon>
        <taxon>Malasseziaceae</taxon>
        <taxon>Malassezia</taxon>
    </lineage>
</organism>
<gene>
    <name evidence="6" type="ORF">DNF11_0674</name>
</gene>
<dbReference type="Gene3D" id="3.20.20.140">
    <property type="entry name" value="Metal-dependent hydrolases"/>
    <property type="match status" value="1"/>
</dbReference>
<dbReference type="PANTHER" id="PTHR10060:SF15">
    <property type="entry name" value="DEOXYRIBONUCLEASE TATDN1"/>
    <property type="match status" value="1"/>
</dbReference>
<dbReference type="Pfam" id="PF01026">
    <property type="entry name" value="TatD_DNase"/>
    <property type="match status" value="1"/>
</dbReference>
<dbReference type="STRING" id="425264.A0A3G2S0Y7"/>
<dbReference type="PROSITE" id="PS01091">
    <property type="entry name" value="TATD_3"/>
    <property type="match status" value="1"/>
</dbReference>
<feature type="binding site" evidence="5">
    <location>
        <position position="188"/>
    </location>
    <ligand>
        <name>a divalent metal cation</name>
        <dbReference type="ChEBI" id="CHEBI:60240"/>
        <label>2</label>
    </ligand>
</feature>
<evidence type="ECO:0000313" key="6">
    <source>
        <dbReference type="EMBL" id="AYO41624.1"/>
    </source>
</evidence>
<dbReference type="VEuPathDB" id="FungiDB:DNF11_0674"/>
<comment type="similarity">
    <text evidence="1">Belongs to the metallo-dependent hydrolases superfamily. TatD-type hydrolase family.</text>
</comment>
<feature type="binding site" evidence="5">
    <location>
        <position position="113"/>
    </location>
    <ligand>
        <name>a divalent metal cation</name>
        <dbReference type="ChEBI" id="CHEBI:60240"/>
        <label>1</label>
    </ligand>
</feature>
<evidence type="ECO:0000256" key="1">
    <source>
        <dbReference type="ARBA" id="ARBA00009275"/>
    </source>
</evidence>
<dbReference type="GO" id="GO:0046872">
    <property type="term" value="F:metal ion binding"/>
    <property type="evidence" value="ECO:0007669"/>
    <property type="project" value="UniProtKB-KW"/>
</dbReference>
<evidence type="ECO:0000313" key="7">
    <source>
        <dbReference type="Proteomes" id="UP000269793"/>
    </source>
</evidence>
<dbReference type="CDD" id="cd01310">
    <property type="entry name" value="TatD_DNAse"/>
    <property type="match status" value="1"/>
</dbReference>
<evidence type="ECO:0000256" key="5">
    <source>
        <dbReference type="PIRSR" id="PIRSR005902-1"/>
    </source>
</evidence>
<evidence type="ECO:0000256" key="2">
    <source>
        <dbReference type="ARBA" id="ARBA00022722"/>
    </source>
</evidence>
<keyword evidence="3 5" id="KW-0479">Metal-binding</keyword>
<proteinExistence type="inferred from homology"/>